<feature type="domain" description="Lantibiotic dehydratase N-terminal" evidence="1">
    <location>
        <begin position="298"/>
        <end position="648"/>
    </location>
</feature>
<evidence type="ECO:0000259" key="2">
    <source>
        <dbReference type="Pfam" id="PF14028"/>
    </source>
</evidence>
<sequence length="997" mass="111748">MHMFDRERYDLLNKVFVRAPYYSFTDYGPDRLAEVLGDDAFRKALYLASPQFYRALEKKGFGFELLDAKERFSLLKYYNRMCFRPTPFGAFASFSLTEWSDVQGLRFSTDAGTVLHLAPALWCREGQGTEARAVNPVVQVNRTLYRFSAEFRYTGWLEQPSGKYGFSMKAIAAERLNSLLIRAAGEGIRYADLAALLVEKSGCTAAEAAQYMDFLLTEQVLLADRGAGLIGQPGRDQLPAGSEGNEGGKVRQVVFPAGFGMDEAAPENNRGESGFYAGLERTAGKGGVARHYQEGLWEAVNSLRKLLRPVGSPALKQFIADFSERFDRQKVPLLLALDPEAGIAYADLVPEKAGPQLLGDLPFGHPAEKDEQLEWTPGHRLLFRLWMLDRERSPFDPIQITEQDLAGLEEPLEPLPPSFPVMFRFGEGKMIVESAGGVTAAAIIGRFSVFSEEVGELCRDITAAEAQANPDVVFAELHQRSHRHVDNINRRGQVYGRVISLNTFADGGLAEIALSDLLLSVRGAELVLELALTGERVIPRLPTAYNFRHNELAVFRLLCDLQFQGVQANLTLEMRKLFPGLPFYPRVCLNNTVVSPAKWYLSDAEVARLAQKPFSLGRLHLFREKRGVPPWVSFGLGDRLLVFDLADDRQGLFFLECLQGQRNVQLQEYLVPDRSLLAGNKPLAGQLVAFFSGKDRVYRSTGPSGLPGAGAERRFMPGGEWLYLKIYCSAGVADRLLSGPVSGALRRYRARIRCWFFVRYQDPAPHIRLRIRAAEQDTPVLLATLKGALSKGGYGSLVRGLQTETYEREIERYGADLIHLTEDVFWAGSELFLAMPDGAEGELWPFKVVHELCRRALDTPGKLAAFLGNMTEKFLTEFGGEKELRVGMDGSYRSLRKKLVGLLAGEDWATGALKKTPDMLLEKLDLLFQAARPEARRASLLADVVHMQVNRMYPARQREYEALIYFCLYKYEHSRQERLRRQAEVDDVPRNAVISQD</sequence>
<dbReference type="Pfam" id="PF04738">
    <property type="entry name" value="Lant_dehydr_N"/>
    <property type="match status" value="2"/>
</dbReference>
<proteinExistence type="predicted"/>
<dbReference type="Proteomes" id="UP001589828">
    <property type="component" value="Unassembled WGS sequence"/>
</dbReference>
<name>A0ABV6L5C8_9SPHI</name>
<reference evidence="3 4" key="1">
    <citation type="submission" date="2024-09" db="EMBL/GenBank/DDBJ databases">
        <authorList>
            <person name="Sun Q."/>
            <person name="Mori K."/>
        </authorList>
    </citation>
    <scope>NUCLEOTIDE SEQUENCE [LARGE SCALE GENOMIC DNA]</scope>
    <source>
        <strain evidence="3 4">NCAIM B.02415</strain>
    </source>
</reference>
<feature type="domain" description="Lantibiotic dehydratase N-terminal" evidence="1">
    <location>
        <begin position="38"/>
        <end position="224"/>
    </location>
</feature>
<evidence type="ECO:0000313" key="4">
    <source>
        <dbReference type="Proteomes" id="UP001589828"/>
    </source>
</evidence>
<gene>
    <name evidence="3" type="ORF">ACFFGT_10535</name>
</gene>
<dbReference type="EMBL" id="JBHLTS010000021">
    <property type="protein sequence ID" value="MFC0514642.1"/>
    <property type="molecule type" value="Genomic_DNA"/>
</dbReference>
<dbReference type="InterPro" id="IPR006827">
    <property type="entry name" value="Lant_deHydtase_N"/>
</dbReference>
<comment type="caution">
    <text evidence="3">The sequence shown here is derived from an EMBL/GenBank/DDBJ whole genome shotgun (WGS) entry which is preliminary data.</text>
</comment>
<dbReference type="Pfam" id="PF14028">
    <property type="entry name" value="Lant_dehydr_C"/>
    <property type="match status" value="1"/>
</dbReference>
<protein>
    <submittedName>
        <fullName evidence="3">Thiopeptide-type bacteriocin biosynthesis protein</fullName>
    </submittedName>
</protein>
<organism evidence="3 4">
    <name type="scientific">Mucilaginibacter angelicae</name>
    <dbReference type="NCBI Taxonomy" id="869718"/>
    <lineage>
        <taxon>Bacteria</taxon>
        <taxon>Pseudomonadati</taxon>
        <taxon>Bacteroidota</taxon>
        <taxon>Sphingobacteriia</taxon>
        <taxon>Sphingobacteriales</taxon>
        <taxon>Sphingobacteriaceae</taxon>
        <taxon>Mucilaginibacter</taxon>
    </lineage>
</organism>
<evidence type="ECO:0000313" key="3">
    <source>
        <dbReference type="EMBL" id="MFC0514642.1"/>
    </source>
</evidence>
<dbReference type="InterPro" id="IPR023809">
    <property type="entry name" value="Thiopep_bacteriocin_synth_dom"/>
</dbReference>
<dbReference type="NCBIfam" id="TIGR03891">
    <property type="entry name" value="thiopep_ocin"/>
    <property type="match status" value="1"/>
</dbReference>
<accession>A0ABV6L5C8</accession>
<evidence type="ECO:0000259" key="1">
    <source>
        <dbReference type="Pfam" id="PF04738"/>
    </source>
</evidence>
<feature type="domain" description="Thiopeptide-type bacteriocin biosynthesis" evidence="2">
    <location>
        <begin position="721"/>
        <end position="971"/>
    </location>
</feature>
<keyword evidence="4" id="KW-1185">Reference proteome</keyword>